<keyword evidence="2" id="KW-1185">Reference proteome</keyword>
<reference evidence="1 2" key="1">
    <citation type="submission" date="2023-03" db="EMBL/GenBank/DDBJ databases">
        <title>Genome insight into feeding habits of ladybird beetles.</title>
        <authorList>
            <person name="Li H.-S."/>
            <person name="Huang Y.-H."/>
            <person name="Pang H."/>
        </authorList>
    </citation>
    <scope>NUCLEOTIDE SEQUENCE [LARGE SCALE GENOMIC DNA]</scope>
    <source>
        <strain evidence="1">SYSU_2023b</strain>
        <tissue evidence="1">Whole body</tissue>
    </source>
</reference>
<evidence type="ECO:0000313" key="1">
    <source>
        <dbReference type="EMBL" id="KAK9888856.1"/>
    </source>
</evidence>
<organism evidence="1 2">
    <name type="scientific">Henosepilachna vigintioctopunctata</name>
    <dbReference type="NCBI Taxonomy" id="420089"/>
    <lineage>
        <taxon>Eukaryota</taxon>
        <taxon>Metazoa</taxon>
        <taxon>Ecdysozoa</taxon>
        <taxon>Arthropoda</taxon>
        <taxon>Hexapoda</taxon>
        <taxon>Insecta</taxon>
        <taxon>Pterygota</taxon>
        <taxon>Neoptera</taxon>
        <taxon>Endopterygota</taxon>
        <taxon>Coleoptera</taxon>
        <taxon>Polyphaga</taxon>
        <taxon>Cucujiformia</taxon>
        <taxon>Coccinelloidea</taxon>
        <taxon>Coccinellidae</taxon>
        <taxon>Epilachninae</taxon>
        <taxon>Epilachnini</taxon>
        <taxon>Henosepilachna</taxon>
    </lineage>
</organism>
<evidence type="ECO:0000313" key="2">
    <source>
        <dbReference type="Proteomes" id="UP001431783"/>
    </source>
</evidence>
<gene>
    <name evidence="1" type="ORF">WA026_001077</name>
</gene>
<sequence>MKCTECSLEDDKYIIFKCDSCDITQCKECGGFTASEEKCFALSKRKVILFCSKCREEMGTIVGLKQKHQTDTSGPVAAKEIRQTSRKKLLVLPTGVGGAKQDIINGLSPLVLHTKTDENTHRNTCKPRVNHWHWRRW</sequence>
<name>A0AAW1V9E5_9CUCU</name>
<dbReference type="EMBL" id="JARQZJ010000121">
    <property type="protein sequence ID" value="KAK9888856.1"/>
    <property type="molecule type" value="Genomic_DNA"/>
</dbReference>
<evidence type="ECO:0008006" key="3">
    <source>
        <dbReference type="Google" id="ProtNLM"/>
    </source>
</evidence>
<accession>A0AAW1V9E5</accession>
<dbReference type="Proteomes" id="UP001431783">
    <property type="component" value="Unassembled WGS sequence"/>
</dbReference>
<proteinExistence type="predicted"/>
<protein>
    <recommendedName>
        <fullName evidence="3">B box-type domain-containing protein</fullName>
    </recommendedName>
</protein>
<dbReference type="AlphaFoldDB" id="A0AAW1V9E5"/>
<comment type="caution">
    <text evidence="1">The sequence shown here is derived from an EMBL/GenBank/DDBJ whole genome shotgun (WGS) entry which is preliminary data.</text>
</comment>